<dbReference type="Proteomes" id="UP000198398">
    <property type="component" value="Chromosome"/>
</dbReference>
<dbReference type="KEGG" id="brv:CFK39_06635"/>
<evidence type="ECO:0000256" key="1">
    <source>
        <dbReference type="ARBA" id="ARBA00004651"/>
    </source>
</evidence>
<keyword evidence="11" id="KW-1185">Reference proteome</keyword>
<keyword evidence="5 9" id="KW-0812">Transmembrane</keyword>
<keyword evidence="7 9" id="KW-0472">Membrane</keyword>
<accession>A0A220UCW9</accession>
<feature type="transmembrane region" description="Helical" evidence="9">
    <location>
        <begin position="284"/>
        <end position="305"/>
    </location>
</feature>
<protein>
    <submittedName>
        <fullName evidence="10">AI-2E family transporter</fullName>
    </submittedName>
</protein>
<dbReference type="InterPro" id="IPR002549">
    <property type="entry name" value="AI-2E-like"/>
</dbReference>
<evidence type="ECO:0000256" key="6">
    <source>
        <dbReference type="ARBA" id="ARBA00022989"/>
    </source>
</evidence>
<evidence type="ECO:0000256" key="2">
    <source>
        <dbReference type="ARBA" id="ARBA00009773"/>
    </source>
</evidence>
<dbReference type="GO" id="GO:0055085">
    <property type="term" value="P:transmembrane transport"/>
    <property type="evidence" value="ECO:0007669"/>
    <property type="project" value="TreeGrafter"/>
</dbReference>
<dbReference type="OrthoDB" id="9784366at2"/>
<gene>
    <name evidence="10" type="ORF">CFK39_06635</name>
</gene>
<comment type="similarity">
    <text evidence="2">Belongs to the autoinducer-2 exporter (AI-2E) (TC 2.A.86) family.</text>
</comment>
<dbReference type="AlphaFoldDB" id="A0A220UCW9"/>
<evidence type="ECO:0000256" key="8">
    <source>
        <dbReference type="SAM" id="MobiDB-lite"/>
    </source>
</evidence>
<keyword evidence="6 9" id="KW-1133">Transmembrane helix</keyword>
<organism evidence="10 11">
    <name type="scientific">Brachybacterium avium</name>
    <dbReference type="NCBI Taxonomy" id="2017485"/>
    <lineage>
        <taxon>Bacteria</taxon>
        <taxon>Bacillati</taxon>
        <taxon>Actinomycetota</taxon>
        <taxon>Actinomycetes</taxon>
        <taxon>Micrococcales</taxon>
        <taxon>Dermabacteraceae</taxon>
        <taxon>Brachybacterium</taxon>
    </lineage>
</organism>
<evidence type="ECO:0000313" key="10">
    <source>
        <dbReference type="EMBL" id="ASK65563.1"/>
    </source>
</evidence>
<feature type="transmembrane region" description="Helical" evidence="9">
    <location>
        <begin position="79"/>
        <end position="104"/>
    </location>
</feature>
<keyword evidence="4" id="KW-1003">Cell membrane</keyword>
<sequence length="482" mass="50108">MTAPPSSGSPEPSGAWAGPLGRAGARAAQILLVAAVIVGAVWLLRRVILVVVAVLVAWILAAAVTPLVRWLLGKGWPPLAATLLAFLGIVIMVAAVVSGVVLAIRAEWDTLVAEAGDSWQELQDWLSSDRLPFEVPDLGAAAEGVGDYLSSSDVASSTLTGVSAVTEVFTGLLLIAVLLFFFLKDGSRIANFTLRWFHGETRAKLAESIDRSTFVLGGYVRGTATVALVDAVLIGIGLAVLGVPLAIPLAVIVFVGAFIPVVGATVTGILAAGITAVTNGPLDALIVIVIVIAVNQLESALLQPVVMGRAMSLHPLIVLLALTIGTIVGGILGAILAVPYTALAWTLIQIWTDRYQAGDDPLLGKDPVDPRTRAENRATASERVKYQLLSLNRRRRRTDPGTAEQAAALAGESTTAAAESPGHADGRTGQDGGEPEAGQDPPTVSQRPSGAAFSSRLPLRRSAQPPPIEAVPRSEAQVTRQG</sequence>
<feature type="transmembrane region" description="Helical" evidence="9">
    <location>
        <begin position="27"/>
        <end position="44"/>
    </location>
</feature>
<feature type="transmembrane region" description="Helical" evidence="9">
    <location>
        <begin position="247"/>
        <end position="272"/>
    </location>
</feature>
<evidence type="ECO:0000256" key="5">
    <source>
        <dbReference type="ARBA" id="ARBA00022692"/>
    </source>
</evidence>
<feature type="region of interest" description="Disordered" evidence="8">
    <location>
        <begin position="392"/>
        <end position="482"/>
    </location>
</feature>
<feature type="transmembrane region" description="Helical" evidence="9">
    <location>
        <begin position="50"/>
        <end position="72"/>
    </location>
</feature>
<dbReference type="RefSeq" id="WP_089064804.1">
    <property type="nucleotide sequence ID" value="NZ_CP022316.1"/>
</dbReference>
<feature type="compositionally biased region" description="Low complexity" evidence="8">
    <location>
        <begin position="406"/>
        <end position="420"/>
    </location>
</feature>
<feature type="transmembrane region" description="Helical" evidence="9">
    <location>
        <begin position="219"/>
        <end position="241"/>
    </location>
</feature>
<evidence type="ECO:0000256" key="4">
    <source>
        <dbReference type="ARBA" id="ARBA00022475"/>
    </source>
</evidence>
<feature type="transmembrane region" description="Helical" evidence="9">
    <location>
        <begin position="159"/>
        <end position="183"/>
    </location>
</feature>
<proteinExistence type="inferred from homology"/>
<dbReference type="GO" id="GO:0005886">
    <property type="term" value="C:plasma membrane"/>
    <property type="evidence" value="ECO:0007669"/>
    <property type="project" value="UniProtKB-SubCell"/>
</dbReference>
<evidence type="ECO:0000256" key="9">
    <source>
        <dbReference type="SAM" id="Phobius"/>
    </source>
</evidence>
<evidence type="ECO:0000256" key="3">
    <source>
        <dbReference type="ARBA" id="ARBA00022448"/>
    </source>
</evidence>
<name>A0A220UCW9_9MICO</name>
<feature type="transmembrane region" description="Helical" evidence="9">
    <location>
        <begin position="317"/>
        <end position="348"/>
    </location>
</feature>
<comment type="subcellular location">
    <subcellularLocation>
        <location evidence="1">Cell membrane</location>
        <topology evidence="1">Multi-pass membrane protein</topology>
    </subcellularLocation>
</comment>
<keyword evidence="3" id="KW-0813">Transport</keyword>
<evidence type="ECO:0000256" key="7">
    <source>
        <dbReference type="ARBA" id="ARBA00023136"/>
    </source>
</evidence>
<dbReference type="EMBL" id="CP022316">
    <property type="protein sequence ID" value="ASK65563.1"/>
    <property type="molecule type" value="Genomic_DNA"/>
</dbReference>
<dbReference type="PANTHER" id="PTHR21716">
    <property type="entry name" value="TRANSMEMBRANE PROTEIN"/>
    <property type="match status" value="1"/>
</dbReference>
<reference evidence="11" key="1">
    <citation type="submission" date="2017-07" db="EMBL/GenBank/DDBJ databases">
        <title>Brachybacterium sp. VR2415.</title>
        <authorList>
            <person name="Tak E.J."/>
            <person name="Bae J.-W."/>
        </authorList>
    </citation>
    <scope>NUCLEOTIDE SEQUENCE [LARGE SCALE GENOMIC DNA]</scope>
    <source>
        <strain evidence="11">VR2415</strain>
    </source>
</reference>
<evidence type="ECO:0000313" key="11">
    <source>
        <dbReference type="Proteomes" id="UP000198398"/>
    </source>
</evidence>
<dbReference type="PANTHER" id="PTHR21716:SF53">
    <property type="entry name" value="PERMEASE PERM-RELATED"/>
    <property type="match status" value="1"/>
</dbReference>
<dbReference type="Pfam" id="PF01594">
    <property type="entry name" value="AI-2E_transport"/>
    <property type="match status" value="1"/>
</dbReference>